<dbReference type="RefSeq" id="WP_185417890.1">
    <property type="nucleotide sequence ID" value="NZ_JAASTX010000018.1"/>
</dbReference>
<evidence type="ECO:0008006" key="3">
    <source>
        <dbReference type="Google" id="ProtNLM"/>
    </source>
</evidence>
<dbReference type="AlphaFoldDB" id="A0A7X0XFG8"/>
<dbReference type="Proteomes" id="UP000533953">
    <property type="component" value="Unassembled WGS sequence"/>
</dbReference>
<protein>
    <recommendedName>
        <fullName evidence="3">DUF5640 domain-containing protein</fullName>
    </recommendedName>
</protein>
<reference evidence="1 2" key="1">
    <citation type="submission" date="2020-03" db="EMBL/GenBank/DDBJ databases">
        <title>Soil Listeria distribution.</title>
        <authorList>
            <person name="Liao J."/>
            <person name="Wiedmann M."/>
        </authorList>
    </citation>
    <scope>NUCLEOTIDE SEQUENCE [LARGE SCALE GENOMIC DNA]</scope>
    <source>
        <strain evidence="1 2">FSL L7-1547</strain>
    </source>
</reference>
<evidence type="ECO:0000313" key="1">
    <source>
        <dbReference type="EMBL" id="MBC1492716.1"/>
    </source>
</evidence>
<dbReference type="PROSITE" id="PS51257">
    <property type="entry name" value="PROKAR_LIPOPROTEIN"/>
    <property type="match status" value="1"/>
</dbReference>
<gene>
    <name evidence="1" type="ORF">HCI99_12895</name>
</gene>
<name>A0A7X0XFG8_9LIST</name>
<proteinExistence type="predicted"/>
<evidence type="ECO:0000313" key="2">
    <source>
        <dbReference type="Proteomes" id="UP000533953"/>
    </source>
</evidence>
<organism evidence="1 2">
    <name type="scientific">Listeria booriae</name>
    <dbReference type="NCBI Taxonomy" id="1552123"/>
    <lineage>
        <taxon>Bacteria</taxon>
        <taxon>Bacillati</taxon>
        <taxon>Bacillota</taxon>
        <taxon>Bacilli</taxon>
        <taxon>Bacillales</taxon>
        <taxon>Listeriaceae</taxon>
        <taxon>Listeria</taxon>
    </lineage>
</organism>
<sequence length="105" mass="11835">MKKKLMVGVSLLGILLLTACGSLSMEGKWNGQDQDGNGAILTFKEDSVLVDIGLKTSYSYKLNKDESAITFKNGREETTYRLSKKDNDHITLYNKKKDETLELER</sequence>
<comment type="caution">
    <text evidence="1">The sequence shown here is derived from an EMBL/GenBank/DDBJ whole genome shotgun (WGS) entry which is preliminary data.</text>
</comment>
<dbReference type="EMBL" id="JAASTX010000018">
    <property type="protein sequence ID" value="MBC1492716.1"/>
    <property type="molecule type" value="Genomic_DNA"/>
</dbReference>
<accession>A0A7X0XFG8</accession>